<feature type="compositionally biased region" description="Polar residues" evidence="1">
    <location>
        <begin position="114"/>
        <end position="123"/>
    </location>
</feature>
<feature type="region of interest" description="Disordered" evidence="1">
    <location>
        <begin position="225"/>
        <end position="282"/>
    </location>
</feature>
<dbReference type="Proteomes" id="UP000324632">
    <property type="component" value="Chromosome 18"/>
</dbReference>
<dbReference type="AlphaFoldDB" id="A0A5A9NI78"/>
<dbReference type="EMBL" id="SOYY01000018">
    <property type="protein sequence ID" value="KAA0708796.1"/>
    <property type="molecule type" value="Genomic_DNA"/>
</dbReference>
<feature type="region of interest" description="Disordered" evidence="1">
    <location>
        <begin position="109"/>
        <end position="209"/>
    </location>
</feature>
<evidence type="ECO:0000256" key="1">
    <source>
        <dbReference type="SAM" id="MobiDB-lite"/>
    </source>
</evidence>
<accession>A0A5A9NI78</accession>
<evidence type="ECO:0000313" key="3">
    <source>
        <dbReference type="Proteomes" id="UP000324632"/>
    </source>
</evidence>
<feature type="compositionally biased region" description="Low complexity" evidence="1">
    <location>
        <begin position="225"/>
        <end position="259"/>
    </location>
</feature>
<organism evidence="2 3">
    <name type="scientific">Triplophysa tibetana</name>
    <dbReference type="NCBI Taxonomy" id="1572043"/>
    <lineage>
        <taxon>Eukaryota</taxon>
        <taxon>Metazoa</taxon>
        <taxon>Chordata</taxon>
        <taxon>Craniata</taxon>
        <taxon>Vertebrata</taxon>
        <taxon>Euteleostomi</taxon>
        <taxon>Actinopterygii</taxon>
        <taxon>Neopterygii</taxon>
        <taxon>Teleostei</taxon>
        <taxon>Ostariophysi</taxon>
        <taxon>Cypriniformes</taxon>
        <taxon>Nemacheilidae</taxon>
        <taxon>Triplophysa</taxon>
    </lineage>
</organism>
<keyword evidence="3" id="KW-1185">Reference proteome</keyword>
<evidence type="ECO:0000313" key="2">
    <source>
        <dbReference type="EMBL" id="KAA0708796.1"/>
    </source>
</evidence>
<comment type="caution">
    <text evidence="2">The sequence shown here is derived from an EMBL/GenBank/DDBJ whole genome shotgun (WGS) entry which is preliminary data.</text>
</comment>
<proteinExistence type="predicted"/>
<name>A0A5A9NI78_9TELE</name>
<feature type="compositionally biased region" description="Pro residues" evidence="1">
    <location>
        <begin position="137"/>
        <end position="181"/>
    </location>
</feature>
<feature type="compositionally biased region" description="Low complexity" evidence="1">
    <location>
        <begin position="182"/>
        <end position="202"/>
    </location>
</feature>
<protein>
    <submittedName>
        <fullName evidence="2">Uncharacterized protein</fullName>
    </submittedName>
</protein>
<sequence length="339" mass="36455">MDCCTLSPEAVLRDLRQDRRPLENYVEEFVGVCYRVSWSDQALNLAFVAGLDDILLVFVMLPDADEYRLEDFVNRVLQATGSEFCVGVTDEDLSGGRPVSVTGQGFVPAHLGSTPHSSTTQQREQVKGDLFSEPVPSGLPEPLQPFPHGLPEPLQPFPHGLPEPLQPFPHGLPEPLQPFPARPSRASSAVPARPSRASPAVPHGSQSLSAVPSTAFQSLFKTVPARPSRASSAVPARPSRASSADLLTSAQSQTQQAALNLPKSRSSGLGFSPRKPGAQLPARRALETAGAEARKRQVAPYCPTLGSNIIHLRREDNPPGKDVIRLGQEDNLAGRDVIL</sequence>
<reference evidence="2 3" key="1">
    <citation type="journal article" date="2019" name="Mol. Ecol. Resour.">
        <title>Chromosome-level genome assembly of Triplophysa tibetana, a fish adapted to the harsh high-altitude environment of the Tibetan Plateau.</title>
        <authorList>
            <person name="Yang X."/>
            <person name="Liu H."/>
            <person name="Ma Z."/>
            <person name="Zou Y."/>
            <person name="Zou M."/>
            <person name="Mao Y."/>
            <person name="Li X."/>
            <person name="Wang H."/>
            <person name="Chen T."/>
            <person name="Wang W."/>
            <person name="Yang R."/>
        </authorList>
    </citation>
    <scope>NUCLEOTIDE SEQUENCE [LARGE SCALE GENOMIC DNA]</scope>
    <source>
        <strain evidence="2">TTIB1903HZAU</strain>
        <tissue evidence="2">Muscle</tissue>
    </source>
</reference>
<gene>
    <name evidence="2" type="ORF">E1301_Tti018056</name>
</gene>